<organism evidence="1 2">
    <name type="scientific">Brachionus plicatilis</name>
    <name type="common">Marine rotifer</name>
    <name type="synonym">Brachionus muelleri</name>
    <dbReference type="NCBI Taxonomy" id="10195"/>
    <lineage>
        <taxon>Eukaryota</taxon>
        <taxon>Metazoa</taxon>
        <taxon>Spiralia</taxon>
        <taxon>Gnathifera</taxon>
        <taxon>Rotifera</taxon>
        <taxon>Eurotatoria</taxon>
        <taxon>Monogononta</taxon>
        <taxon>Pseudotrocha</taxon>
        <taxon>Ploima</taxon>
        <taxon>Brachionidae</taxon>
        <taxon>Brachionus</taxon>
    </lineage>
</organism>
<sequence length="66" mass="8023">KVIKNLKFDFNQFYVLNRCICGEFSTCRFKILSAVKTKIMIQIKEFWQETKVKRLVLYFLVKKNQL</sequence>
<feature type="non-terminal residue" evidence="1">
    <location>
        <position position="1"/>
    </location>
</feature>
<proteinExistence type="predicted"/>
<evidence type="ECO:0000313" key="2">
    <source>
        <dbReference type="Proteomes" id="UP000276133"/>
    </source>
</evidence>
<dbReference type="EMBL" id="REGN01006943">
    <property type="protein sequence ID" value="RNA07802.1"/>
    <property type="molecule type" value="Genomic_DNA"/>
</dbReference>
<protein>
    <submittedName>
        <fullName evidence="1">Uncharacterized protein</fullName>
    </submittedName>
</protein>
<evidence type="ECO:0000313" key="1">
    <source>
        <dbReference type="EMBL" id="RNA07802.1"/>
    </source>
</evidence>
<name>A0A3M7Q9B2_BRAPC</name>
<reference evidence="1 2" key="1">
    <citation type="journal article" date="2018" name="Sci. Rep.">
        <title>Genomic signatures of local adaptation to the degree of environmental predictability in rotifers.</title>
        <authorList>
            <person name="Franch-Gras L."/>
            <person name="Hahn C."/>
            <person name="Garcia-Roger E.M."/>
            <person name="Carmona M.J."/>
            <person name="Serra M."/>
            <person name="Gomez A."/>
        </authorList>
    </citation>
    <scope>NUCLEOTIDE SEQUENCE [LARGE SCALE GENOMIC DNA]</scope>
    <source>
        <strain evidence="1">HYR1</strain>
    </source>
</reference>
<keyword evidence="2" id="KW-1185">Reference proteome</keyword>
<dbReference type="AlphaFoldDB" id="A0A3M7Q9B2"/>
<comment type="caution">
    <text evidence="1">The sequence shown here is derived from an EMBL/GenBank/DDBJ whole genome shotgun (WGS) entry which is preliminary data.</text>
</comment>
<accession>A0A3M7Q9B2</accession>
<dbReference type="Proteomes" id="UP000276133">
    <property type="component" value="Unassembled WGS sequence"/>
</dbReference>
<gene>
    <name evidence="1" type="ORF">BpHYR1_003250</name>
</gene>